<dbReference type="Proteomes" id="UP000037179">
    <property type="component" value="Unassembled WGS sequence"/>
</dbReference>
<dbReference type="EMBL" id="BBYQ01000077">
    <property type="protein sequence ID" value="GAP30304.1"/>
    <property type="molecule type" value="Genomic_DNA"/>
</dbReference>
<keyword evidence="3" id="KW-0804">Transcription</keyword>
<evidence type="ECO:0000256" key="1">
    <source>
        <dbReference type="ARBA" id="ARBA00023015"/>
    </source>
</evidence>
<dbReference type="PROSITE" id="PS50995">
    <property type="entry name" value="HTH_MARR_2"/>
    <property type="match status" value="1"/>
</dbReference>
<feature type="domain" description="HTH marR-type" evidence="4">
    <location>
        <begin position="21"/>
        <end position="155"/>
    </location>
</feature>
<sequence length="171" mass="18536">MNTEFAEVVAMAKDVVVGESVDEITDALLAASRLLVALSARSIALVDESITIPQFRTLVILSTRGPSKVVTLSNALNVQPSTAARMVDRLVAAGLVNRKPNPDSRRELIIELTTLGHRVVDQVTAHRRREIAAVVTQMPEKDRSSLVRALTAFTAAGGEPHRDLDVDSYQL</sequence>
<dbReference type="InterPro" id="IPR036390">
    <property type="entry name" value="WH_DNA-bd_sf"/>
</dbReference>
<reference evidence="6" key="1">
    <citation type="submission" date="2015-07" db="EMBL/GenBank/DDBJ databases">
        <title>Nocardia seriolae U-1 whole genome shotgun sequence.</title>
        <authorList>
            <person name="Imajoh M."/>
            <person name="Fukumoto Y."/>
            <person name="Sukeda M."/>
            <person name="Yamane J."/>
            <person name="Yamasaki K."/>
            <person name="Shimizu M."/>
            <person name="Ohnishi K."/>
            <person name="Oshima S."/>
        </authorList>
    </citation>
    <scope>NUCLEOTIDE SEQUENCE [LARGE SCALE GENOMIC DNA]</scope>
    <source>
        <strain evidence="6">U-1</strain>
    </source>
</reference>
<evidence type="ECO:0000259" key="4">
    <source>
        <dbReference type="PROSITE" id="PS50995"/>
    </source>
</evidence>
<dbReference type="SMART" id="SM00347">
    <property type="entry name" value="HTH_MARR"/>
    <property type="match status" value="1"/>
</dbReference>
<protein>
    <submittedName>
        <fullName evidence="5">Transcriptional regulator</fullName>
    </submittedName>
</protein>
<keyword evidence="6" id="KW-1185">Reference proteome</keyword>
<evidence type="ECO:0000313" key="5">
    <source>
        <dbReference type="EMBL" id="GAP30304.1"/>
    </source>
</evidence>
<dbReference type="PROSITE" id="PS01117">
    <property type="entry name" value="HTH_MARR_1"/>
    <property type="match status" value="1"/>
</dbReference>
<dbReference type="InterPro" id="IPR000835">
    <property type="entry name" value="HTH_MarR-typ"/>
</dbReference>
<organism evidence="5 6">
    <name type="scientific">Nocardia seriolae</name>
    <dbReference type="NCBI Taxonomy" id="37332"/>
    <lineage>
        <taxon>Bacteria</taxon>
        <taxon>Bacillati</taxon>
        <taxon>Actinomycetota</taxon>
        <taxon>Actinomycetes</taxon>
        <taxon>Mycobacteriales</taxon>
        <taxon>Nocardiaceae</taxon>
        <taxon>Nocardia</taxon>
    </lineage>
</organism>
<dbReference type="InterPro" id="IPR023187">
    <property type="entry name" value="Tscrpt_reg_MarR-type_CS"/>
</dbReference>
<dbReference type="InterPro" id="IPR039422">
    <property type="entry name" value="MarR/SlyA-like"/>
</dbReference>
<keyword evidence="1" id="KW-0805">Transcription regulation</keyword>
<evidence type="ECO:0000313" key="6">
    <source>
        <dbReference type="Proteomes" id="UP000037179"/>
    </source>
</evidence>
<dbReference type="GO" id="GO:0006355">
    <property type="term" value="P:regulation of DNA-templated transcription"/>
    <property type="evidence" value="ECO:0007669"/>
    <property type="project" value="UniProtKB-ARBA"/>
</dbReference>
<dbReference type="SUPFAM" id="SSF46785">
    <property type="entry name" value="Winged helix' DNA-binding domain"/>
    <property type="match status" value="1"/>
</dbReference>
<dbReference type="GO" id="GO:0003677">
    <property type="term" value="F:DNA binding"/>
    <property type="evidence" value="ECO:0007669"/>
    <property type="project" value="UniProtKB-KW"/>
</dbReference>
<dbReference type="PANTHER" id="PTHR33164">
    <property type="entry name" value="TRANSCRIPTIONAL REGULATOR, MARR FAMILY"/>
    <property type="match status" value="1"/>
</dbReference>
<comment type="caution">
    <text evidence="5">The sequence shown here is derived from an EMBL/GenBank/DDBJ whole genome shotgun (WGS) entry which is preliminary data.</text>
</comment>
<accession>A0ABC9YXL7</accession>
<dbReference type="Pfam" id="PF01047">
    <property type="entry name" value="MarR"/>
    <property type="match status" value="1"/>
</dbReference>
<gene>
    <name evidence="5" type="ORF">NSK11_contig00077-0023</name>
</gene>
<dbReference type="Gene3D" id="1.10.10.10">
    <property type="entry name" value="Winged helix-like DNA-binding domain superfamily/Winged helix DNA-binding domain"/>
    <property type="match status" value="1"/>
</dbReference>
<keyword evidence="2" id="KW-0238">DNA-binding</keyword>
<dbReference type="PANTHER" id="PTHR33164:SF94">
    <property type="entry name" value="TRANSCRIPTIONAL REGULATORY PROTEIN-RELATED"/>
    <property type="match status" value="1"/>
</dbReference>
<evidence type="ECO:0000256" key="2">
    <source>
        <dbReference type="ARBA" id="ARBA00023125"/>
    </source>
</evidence>
<reference evidence="5 6" key="2">
    <citation type="journal article" date="2016" name="Genome Announc.">
        <title>Draft Genome Sequence of Erythromycin- and Oxytetracycline-Sensitive Nocardia seriolae Strain U-1 (NBRC 110359).</title>
        <authorList>
            <person name="Imajoh M."/>
            <person name="Sukeda M."/>
            <person name="Shimizu M."/>
            <person name="Yamane J."/>
            <person name="Ohnishi K."/>
            <person name="Oshima S."/>
        </authorList>
    </citation>
    <scope>NUCLEOTIDE SEQUENCE [LARGE SCALE GENOMIC DNA]</scope>
    <source>
        <strain evidence="5 6">U-1</strain>
    </source>
</reference>
<dbReference type="AlphaFoldDB" id="A0ABC9YXL7"/>
<name>A0ABC9YXL7_9NOCA</name>
<proteinExistence type="predicted"/>
<dbReference type="InterPro" id="IPR036388">
    <property type="entry name" value="WH-like_DNA-bd_sf"/>
</dbReference>
<evidence type="ECO:0000256" key="3">
    <source>
        <dbReference type="ARBA" id="ARBA00023163"/>
    </source>
</evidence>